<sequence>MRIACFVVLLLAAGAAETSEPVNTSIARPYYECIRSSAVRYAKKAEETAAVIQAAEASCQEMRDDLLAEIIANIIIRGSPGDAEDGGKRILSHLESEWRPHVVLAILEAR</sequence>
<comment type="caution">
    <text evidence="1">The sequence shown here is derived from an EMBL/GenBank/DDBJ whole genome shotgun (WGS) entry which is preliminary data.</text>
</comment>
<proteinExistence type="predicted"/>
<reference evidence="1 2" key="1">
    <citation type="submission" date="2017-06" db="EMBL/GenBank/DDBJ databases">
        <authorList>
            <person name="Kim H.J."/>
            <person name="Triplett B.A."/>
        </authorList>
    </citation>
    <scope>NUCLEOTIDE SEQUENCE [LARGE SCALE GENOMIC DNA]</scope>
    <source>
        <strain evidence="1 2">13146</strain>
    </source>
</reference>
<dbReference type="Proteomes" id="UP000198157">
    <property type="component" value="Unassembled WGS sequence"/>
</dbReference>
<accession>A0A246HN25</accession>
<dbReference type="EMBL" id="NIVS01000020">
    <property type="protein sequence ID" value="OWQ54026.1"/>
    <property type="molecule type" value="Genomic_DNA"/>
</dbReference>
<evidence type="ECO:0000313" key="2">
    <source>
        <dbReference type="Proteomes" id="UP000198157"/>
    </source>
</evidence>
<dbReference type="AlphaFoldDB" id="A0A246HN25"/>
<protein>
    <submittedName>
        <fullName evidence="1">Uncharacterized protein</fullName>
    </submittedName>
</protein>
<name>A0A246HN25_STEMA</name>
<gene>
    <name evidence="1" type="ORF">CEE60_10245</name>
</gene>
<evidence type="ECO:0000313" key="1">
    <source>
        <dbReference type="EMBL" id="OWQ54026.1"/>
    </source>
</evidence>
<organism evidence="1 2">
    <name type="scientific">Stenotrophomonas maltophilia</name>
    <name type="common">Pseudomonas maltophilia</name>
    <name type="synonym">Xanthomonas maltophilia</name>
    <dbReference type="NCBI Taxonomy" id="40324"/>
    <lineage>
        <taxon>Bacteria</taxon>
        <taxon>Pseudomonadati</taxon>
        <taxon>Pseudomonadota</taxon>
        <taxon>Gammaproteobacteria</taxon>
        <taxon>Lysobacterales</taxon>
        <taxon>Lysobacteraceae</taxon>
        <taxon>Stenotrophomonas</taxon>
        <taxon>Stenotrophomonas maltophilia group</taxon>
    </lineage>
</organism>